<dbReference type="InterPro" id="IPR043129">
    <property type="entry name" value="ATPase_NBD"/>
</dbReference>
<protein>
    <submittedName>
        <fullName evidence="2">Uncharacterized protein</fullName>
    </submittedName>
</protein>
<comment type="caution">
    <text evidence="2">The sequence shown here is derived from an EMBL/GenBank/DDBJ whole genome shotgun (WGS) entry which is preliminary data.</text>
</comment>
<organism evidence="2 3">
    <name type="scientific">Pseudoalteromonas tunicata D2</name>
    <dbReference type="NCBI Taxonomy" id="87626"/>
    <lineage>
        <taxon>Bacteria</taxon>
        <taxon>Pseudomonadati</taxon>
        <taxon>Pseudomonadota</taxon>
        <taxon>Gammaproteobacteria</taxon>
        <taxon>Alteromonadales</taxon>
        <taxon>Pseudoalteromonadaceae</taxon>
        <taxon>Pseudoalteromonas</taxon>
    </lineage>
</organism>
<dbReference type="eggNOG" id="COG1940">
    <property type="taxonomic scope" value="Bacteria"/>
</dbReference>
<dbReference type="EMBL" id="AAOH01000001">
    <property type="protein sequence ID" value="EAR30203.1"/>
    <property type="molecule type" value="Genomic_DNA"/>
</dbReference>
<sequence>MRYLFKGFIQLKGSNSKQNKALNLRLVLAQIVTLGPISRIEIARNTHLTKQTITNMVEELLAANLVQELGVKKQGSVGKPSQMLSINKTAAYTLGFRINEHDIEAGIFTLDGDQINRLTMPYQSNDLLKQAQFLFETLLRASQLATTSILGAGLSFSHVKQRTVESYQQSKALQLLLAEALDLPIAMETTASACAAYQMLFGEAKELHSFVYVHISEVIESAVVYNRKIILGQNGLTGAMGDLFVTPETDDTTAELGRLNDFASLASLKTMINQPDLSNEQLMHYYQTHPQKFENWFEQAAEPMRIALHTLESILNSQTIILGGDINDAFLDKFITQLRPFIPSIAQFGERKVVRLVKTPDVENIALKGIATLPLHAALNHENMQTLHLEHSDTMLTPIQQLIY</sequence>
<dbReference type="InterPro" id="IPR000600">
    <property type="entry name" value="ROK"/>
</dbReference>
<dbReference type="HOGENOM" id="CLU_694200_0_0_6"/>
<dbReference type="PANTHER" id="PTHR18964:SF149">
    <property type="entry name" value="BIFUNCTIONAL UDP-N-ACETYLGLUCOSAMINE 2-EPIMERASE_N-ACETYLMANNOSAMINE KINASE"/>
    <property type="match status" value="1"/>
</dbReference>
<dbReference type="AlphaFoldDB" id="A4C3S1"/>
<dbReference type="Gene3D" id="3.30.420.40">
    <property type="match status" value="2"/>
</dbReference>
<dbReference type="SUPFAM" id="SSF53067">
    <property type="entry name" value="Actin-like ATPase domain"/>
    <property type="match status" value="2"/>
</dbReference>
<comment type="similarity">
    <text evidence="1">Belongs to the ROK (NagC/XylR) family.</text>
</comment>
<evidence type="ECO:0000313" key="3">
    <source>
        <dbReference type="Proteomes" id="UP000006201"/>
    </source>
</evidence>
<dbReference type="STRING" id="87626.PTD2_01501"/>
<dbReference type="Proteomes" id="UP000006201">
    <property type="component" value="Unassembled WGS sequence"/>
</dbReference>
<accession>A4C3S1</accession>
<name>A4C3S1_9GAMM</name>
<evidence type="ECO:0000256" key="1">
    <source>
        <dbReference type="ARBA" id="ARBA00006479"/>
    </source>
</evidence>
<dbReference type="InterPro" id="IPR036388">
    <property type="entry name" value="WH-like_DNA-bd_sf"/>
</dbReference>
<dbReference type="SUPFAM" id="SSF46785">
    <property type="entry name" value="Winged helix' DNA-binding domain"/>
    <property type="match status" value="1"/>
</dbReference>
<dbReference type="PANTHER" id="PTHR18964">
    <property type="entry name" value="ROK (REPRESSOR, ORF, KINASE) FAMILY"/>
    <property type="match status" value="1"/>
</dbReference>
<proteinExistence type="inferred from homology"/>
<gene>
    <name evidence="2" type="ORF">PTD2_01501</name>
</gene>
<evidence type="ECO:0000313" key="2">
    <source>
        <dbReference type="EMBL" id="EAR30203.1"/>
    </source>
</evidence>
<keyword evidence="3" id="KW-1185">Reference proteome</keyword>
<reference evidence="2 3" key="1">
    <citation type="submission" date="2006-02" db="EMBL/GenBank/DDBJ databases">
        <authorList>
            <person name="Moran M.A."/>
            <person name="Kjelleberg S."/>
            <person name="Egan S."/>
            <person name="Saunders N."/>
            <person name="Thomas T."/>
            <person name="Ferriera S."/>
            <person name="Johnson J."/>
            <person name="Kravitz S."/>
            <person name="Halpern A."/>
            <person name="Remington K."/>
            <person name="Beeson K."/>
            <person name="Tran B."/>
            <person name="Rogers Y.-H."/>
            <person name="Friedman R."/>
            <person name="Venter J.C."/>
        </authorList>
    </citation>
    <scope>NUCLEOTIDE SEQUENCE [LARGE SCALE GENOMIC DNA]</scope>
    <source>
        <strain evidence="2 3">D2</strain>
    </source>
</reference>
<dbReference type="InterPro" id="IPR036390">
    <property type="entry name" value="WH_DNA-bd_sf"/>
</dbReference>
<dbReference type="Gene3D" id="1.10.10.10">
    <property type="entry name" value="Winged helix-like DNA-binding domain superfamily/Winged helix DNA-binding domain"/>
    <property type="match status" value="1"/>
</dbReference>
<dbReference type="Pfam" id="PF00480">
    <property type="entry name" value="ROK"/>
    <property type="match status" value="1"/>
</dbReference>